<dbReference type="SUPFAM" id="SSF88659">
    <property type="entry name" value="Sigma3 and sigma4 domains of RNA polymerase sigma factors"/>
    <property type="match status" value="1"/>
</dbReference>
<dbReference type="InterPro" id="IPR039425">
    <property type="entry name" value="RNA_pol_sigma-70-like"/>
</dbReference>
<feature type="domain" description="RNA polymerase sigma-70 region 4" evidence="7">
    <location>
        <begin position="132"/>
        <end position="180"/>
    </location>
</feature>
<dbReference type="AlphaFoldDB" id="A0A1W1I805"/>
<dbReference type="InterPro" id="IPR036388">
    <property type="entry name" value="WH-like_DNA-bd_sf"/>
</dbReference>
<dbReference type="InterPro" id="IPR007627">
    <property type="entry name" value="RNA_pol_sigma70_r2"/>
</dbReference>
<protein>
    <submittedName>
        <fullName evidence="8">RNA polymerase sigma factor</fullName>
    </submittedName>
</protein>
<keyword evidence="4" id="KW-0238">DNA-binding</keyword>
<dbReference type="GO" id="GO:0003677">
    <property type="term" value="F:DNA binding"/>
    <property type="evidence" value="ECO:0007669"/>
    <property type="project" value="UniProtKB-KW"/>
</dbReference>
<keyword evidence="5" id="KW-0804">Transcription</keyword>
<dbReference type="RefSeq" id="WP_080887453.1">
    <property type="nucleotide sequence ID" value="NZ_LT828648.1"/>
</dbReference>
<evidence type="ECO:0000259" key="7">
    <source>
        <dbReference type="Pfam" id="PF04545"/>
    </source>
</evidence>
<proteinExistence type="inferred from homology"/>
<organism evidence="8 9">
    <name type="scientific">Nitrospira japonica</name>
    <dbReference type="NCBI Taxonomy" id="1325564"/>
    <lineage>
        <taxon>Bacteria</taxon>
        <taxon>Pseudomonadati</taxon>
        <taxon>Nitrospirota</taxon>
        <taxon>Nitrospiria</taxon>
        <taxon>Nitrospirales</taxon>
        <taxon>Nitrospiraceae</taxon>
        <taxon>Nitrospira</taxon>
    </lineage>
</organism>
<dbReference type="Proteomes" id="UP000192042">
    <property type="component" value="Chromosome I"/>
</dbReference>
<keyword evidence="2" id="KW-0805">Transcription regulation</keyword>
<dbReference type="InterPro" id="IPR013325">
    <property type="entry name" value="RNA_pol_sigma_r2"/>
</dbReference>
<feature type="domain" description="RNA polymerase sigma-70 region 2" evidence="6">
    <location>
        <begin position="29"/>
        <end position="97"/>
    </location>
</feature>
<dbReference type="SUPFAM" id="SSF88946">
    <property type="entry name" value="Sigma2 domain of RNA polymerase sigma factors"/>
    <property type="match status" value="1"/>
</dbReference>
<dbReference type="CDD" id="cd06171">
    <property type="entry name" value="Sigma70_r4"/>
    <property type="match status" value="1"/>
</dbReference>
<dbReference type="STRING" id="1325564.NSJP_3011"/>
<dbReference type="GO" id="GO:0006352">
    <property type="term" value="P:DNA-templated transcription initiation"/>
    <property type="evidence" value="ECO:0007669"/>
    <property type="project" value="InterPro"/>
</dbReference>
<dbReference type="InterPro" id="IPR014284">
    <property type="entry name" value="RNA_pol_sigma-70_dom"/>
</dbReference>
<evidence type="ECO:0000256" key="1">
    <source>
        <dbReference type="ARBA" id="ARBA00010641"/>
    </source>
</evidence>
<evidence type="ECO:0000256" key="3">
    <source>
        <dbReference type="ARBA" id="ARBA00023082"/>
    </source>
</evidence>
<evidence type="ECO:0000256" key="4">
    <source>
        <dbReference type="ARBA" id="ARBA00023125"/>
    </source>
</evidence>
<keyword evidence="3" id="KW-0731">Sigma factor</keyword>
<dbReference type="PANTHER" id="PTHR43133">
    <property type="entry name" value="RNA POLYMERASE ECF-TYPE SIGMA FACTO"/>
    <property type="match status" value="1"/>
</dbReference>
<dbReference type="EMBL" id="LT828648">
    <property type="protein sequence ID" value="SLM49178.1"/>
    <property type="molecule type" value="Genomic_DNA"/>
</dbReference>
<dbReference type="Pfam" id="PF04542">
    <property type="entry name" value="Sigma70_r2"/>
    <property type="match status" value="1"/>
</dbReference>
<comment type="similarity">
    <text evidence="1">Belongs to the sigma-70 factor family. ECF subfamily.</text>
</comment>
<reference evidence="8 9" key="1">
    <citation type="submission" date="2017-03" db="EMBL/GenBank/DDBJ databases">
        <authorList>
            <person name="Afonso C.L."/>
            <person name="Miller P.J."/>
            <person name="Scott M.A."/>
            <person name="Spackman E."/>
            <person name="Goraichik I."/>
            <person name="Dimitrov K.M."/>
            <person name="Suarez D.L."/>
            <person name="Swayne D.E."/>
        </authorList>
    </citation>
    <scope>NUCLEOTIDE SEQUENCE [LARGE SCALE GENOMIC DNA]</scope>
    <source>
        <strain evidence="8">Genome sequencing of Nitrospira japonica strain NJ11</strain>
    </source>
</reference>
<dbReference type="Pfam" id="PF04545">
    <property type="entry name" value="Sigma70_r4"/>
    <property type="match status" value="1"/>
</dbReference>
<accession>A0A1W1I805</accession>
<dbReference type="GO" id="GO:0016987">
    <property type="term" value="F:sigma factor activity"/>
    <property type="evidence" value="ECO:0007669"/>
    <property type="project" value="UniProtKB-KW"/>
</dbReference>
<dbReference type="InterPro" id="IPR013324">
    <property type="entry name" value="RNA_pol_sigma_r3/r4-like"/>
</dbReference>
<evidence type="ECO:0000256" key="2">
    <source>
        <dbReference type="ARBA" id="ARBA00023015"/>
    </source>
</evidence>
<dbReference type="OrthoDB" id="9780326at2"/>
<evidence type="ECO:0000313" key="8">
    <source>
        <dbReference type="EMBL" id="SLM49178.1"/>
    </source>
</evidence>
<name>A0A1W1I805_9BACT</name>
<evidence type="ECO:0000259" key="6">
    <source>
        <dbReference type="Pfam" id="PF04542"/>
    </source>
</evidence>
<dbReference type="NCBIfam" id="TIGR02937">
    <property type="entry name" value="sigma70-ECF"/>
    <property type="match status" value="1"/>
</dbReference>
<dbReference type="PANTHER" id="PTHR43133:SF8">
    <property type="entry name" value="RNA POLYMERASE SIGMA FACTOR HI_1459-RELATED"/>
    <property type="match status" value="1"/>
</dbReference>
<evidence type="ECO:0000313" key="9">
    <source>
        <dbReference type="Proteomes" id="UP000192042"/>
    </source>
</evidence>
<gene>
    <name evidence="8" type="ORF">NSJP_3011</name>
</gene>
<keyword evidence="9" id="KW-1185">Reference proteome</keyword>
<evidence type="ECO:0000256" key="5">
    <source>
        <dbReference type="ARBA" id="ARBA00023163"/>
    </source>
</evidence>
<dbReference type="Gene3D" id="1.10.10.10">
    <property type="entry name" value="Winged helix-like DNA-binding domain superfamily/Winged helix DNA-binding domain"/>
    <property type="match status" value="1"/>
</dbReference>
<dbReference type="KEGG" id="nja:NSJP_3011"/>
<dbReference type="Gene3D" id="1.10.1740.10">
    <property type="match status" value="1"/>
</dbReference>
<sequence length="193" mass="22012">MDTTHDREDSDSDLLGAVVAGEQTAFERLYRLYEKRLYQYVYTLVNDQTVAEDVVGETMMAIWRGAGTFSGTSRLSTWIFGIARHKSLDALRRTGRRQREVDLDSAADLPSSCDGPLEGIHRKQVESLTKQALATLSREHQEVLRLVFYEELPYHEIATLLSIPSNTVKTRVFYAKQHLKRALDRLNQKAPIV</sequence>
<dbReference type="InterPro" id="IPR007630">
    <property type="entry name" value="RNA_pol_sigma70_r4"/>
</dbReference>